<evidence type="ECO:0000313" key="3">
    <source>
        <dbReference type="Proteomes" id="UP000077271"/>
    </source>
</evidence>
<accession>A0A177KYH0</accession>
<reference evidence="2 3" key="1">
    <citation type="submission" date="2016-01" db="EMBL/GenBank/DDBJ databases">
        <title>Investigation of taxonomic status of Bacillus aminovorans.</title>
        <authorList>
            <person name="Verma A."/>
            <person name="Pal Y."/>
            <person name="Krishnamurthi S."/>
        </authorList>
    </citation>
    <scope>NUCLEOTIDE SEQUENCE [LARGE SCALE GENOMIC DNA]</scope>
    <source>
        <strain evidence="2 3">DSM 4337</strain>
    </source>
</reference>
<name>A0A177KYH0_9BACI</name>
<dbReference type="Pfam" id="PF13411">
    <property type="entry name" value="MerR_1"/>
    <property type="match status" value="1"/>
</dbReference>
<dbReference type="Proteomes" id="UP000077271">
    <property type="component" value="Unassembled WGS sequence"/>
</dbReference>
<dbReference type="GO" id="GO:0006355">
    <property type="term" value="P:regulation of DNA-templated transcription"/>
    <property type="evidence" value="ECO:0007669"/>
    <property type="project" value="InterPro"/>
</dbReference>
<dbReference type="GO" id="GO:0003677">
    <property type="term" value="F:DNA binding"/>
    <property type="evidence" value="ECO:0007669"/>
    <property type="project" value="InterPro"/>
</dbReference>
<dbReference type="Gene3D" id="1.10.1660.10">
    <property type="match status" value="1"/>
</dbReference>
<protein>
    <recommendedName>
        <fullName evidence="1">HTH merR-type domain-containing protein</fullName>
    </recommendedName>
</protein>
<gene>
    <name evidence="2" type="ORF">AWH48_18840</name>
</gene>
<proteinExistence type="predicted"/>
<dbReference type="InterPro" id="IPR000551">
    <property type="entry name" value="MerR-type_HTH_dom"/>
</dbReference>
<organism evidence="2 3">
    <name type="scientific">Domibacillus aminovorans</name>
    <dbReference type="NCBI Taxonomy" id="29332"/>
    <lineage>
        <taxon>Bacteria</taxon>
        <taxon>Bacillati</taxon>
        <taxon>Bacillota</taxon>
        <taxon>Bacilli</taxon>
        <taxon>Bacillales</taxon>
        <taxon>Bacillaceae</taxon>
        <taxon>Domibacillus</taxon>
    </lineage>
</organism>
<evidence type="ECO:0000313" key="2">
    <source>
        <dbReference type="EMBL" id="OAH57601.1"/>
    </source>
</evidence>
<dbReference type="RefSeq" id="WP_018395760.1">
    <property type="nucleotide sequence ID" value="NZ_LQWZ01000013.1"/>
</dbReference>
<dbReference type="InterPro" id="IPR009061">
    <property type="entry name" value="DNA-bd_dom_put_sf"/>
</dbReference>
<dbReference type="OrthoDB" id="2864600at2"/>
<dbReference type="EMBL" id="LQWZ01000013">
    <property type="protein sequence ID" value="OAH57601.1"/>
    <property type="molecule type" value="Genomic_DNA"/>
</dbReference>
<dbReference type="AlphaFoldDB" id="A0A177KYH0"/>
<dbReference type="SUPFAM" id="SSF46955">
    <property type="entry name" value="Putative DNA-binding domain"/>
    <property type="match status" value="1"/>
</dbReference>
<comment type="caution">
    <text evidence="2">The sequence shown here is derived from an EMBL/GenBank/DDBJ whole genome shotgun (WGS) entry which is preliminary data.</text>
</comment>
<evidence type="ECO:0000259" key="1">
    <source>
        <dbReference type="Pfam" id="PF13411"/>
    </source>
</evidence>
<feature type="domain" description="HTH merR-type" evidence="1">
    <location>
        <begin position="22"/>
        <end position="88"/>
    </location>
</feature>
<sequence length="182" mass="21495">MNQTMNQTEDQRTENLDDLRLTVKEAAKHIQESPGVVRNWMRELKSHIPTIQGENGYHYFDQPALEKLILIRQLNRDQNYSIKQIDYYFSNGETRVQPESVHVVSNDIREDLKTIVDRLELQQQFNQALVTKLDEQQQYIKDSLIKRDQMLLESLKASQEARKAEVNNRKKGFFGRIFQVSE</sequence>